<proteinExistence type="inferred from homology"/>
<dbReference type="GO" id="GO:0000993">
    <property type="term" value="F:RNA polymerase II complex binding"/>
    <property type="evidence" value="ECO:0007669"/>
    <property type="project" value="TreeGrafter"/>
</dbReference>
<evidence type="ECO:0000256" key="9">
    <source>
        <dbReference type="ARBA" id="ARBA00023159"/>
    </source>
</evidence>
<evidence type="ECO:0000256" key="2">
    <source>
        <dbReference type="ARBA" id="ARBA00010464"/>
    </source>
</evidence>
<dbReference type="Pfam" id="PF06093">
    <property type="entry name" value="Spt4"/>
    <property type="match status" value="2"/>
</dbReference>
<dbReference type="PANTHER" id="PTHR12882:SF1">
    <property type="entry name" value="TRANSCRIPTION ELONGATION FACTOR SPT4"/>
    <property type="match status" value="1"/>
</dbReference>
<keyword evidence="8" id="KW-0805">Transcription regulation</keyword>
<comment type="similarity">
    <text evidence="2">Belongs to the SPT4 family.</text>
</comment>
<evidence type="ECO:0000256" key="5">
    <source>
        <dbReference type="ARBA" id="ARBA00022723"/>
    </source>
</evidence>
<dbReference type="GO" id="GO:0008270">
    <property type="term" value="F:zinc ion binding"/>
    <property type="evidence" value="ECO:0007669"/>
    <property type="project" value="UniProtKB-KW"/>
</dbReference>
<keyword evidence="4" id="KW-0678">Repressor</keyword>
<evidence type="ECO:0000256" key="10">
    <source>
        <dbReference type="ARBA" id="ARBA00023163"/>
    </source>
</evidence>
<evidence type="ECO:0000256" key="11">
    <source>
        <dbReference type="ARBA" id="ARBA00023242"/>
    </source>
</evidence>
<keyword evidence="10" id="KW-0804">Transcription</keyword>
<dbReference type="GO" id="GO:0032044">
    <property type="term" value="C:DSIF complex"/>
    <property type="evidence" value="ECO:0007669"/>
    <property type="project" value="TreeGrafter"/>
</dbReference>
<dbReference type="InterPro" id="IPR038510">
    <property type="entry name" value="Spt4_sf"/>
</dbReference>
<feature type="domain" description="Spt4/RpoE2 zinc finger" evidence="14">
    <location>
        <begin position="91"/>
        <end position="122"/>
    </location>
</feature>
<dbReference type="FunFam" id="3.30.40.210:FF:000001">
    <property type="entry name" value="Transcription elongation factor SPT4"/>
    <property type="match status" value="1"/>
</dbReference>
<dbReference type="InterPro" id="IPR029040">
    <property type="entry name" value="RPABC4/Spt4"/>
</dbReference>
<keyword evidence="5" id="KW-0479">Metal-binding</keyword>
<evidence type="ECO:0000256" key="13">
    <source>
        <dbReference type="ARBA" id="ARBA00079864"/>
    </source>
</evidence>
<organism evidence="15">
    <name type="scientific">Clastoptera arizonana</name>
    <name type="common">Arizona spittle bug</name>
    <dbReference type="NCBI Taxonomy" id="38151"/>
    <lineage>
        <taxon>Eukaryota</taxon>
        <taxon>Metazoa</taxon>
        <taxon>Ecdysozoa</taxon>
        <taxon>Arthropoda</taxon>
        <taxon>Hexapoda</taxon>
        <taxon>Insecta</taxon>
        <taxon>Pterygota</taxon>
        <taxon>Neoptera</taxon>
        <taxon>Paraneoptera</taxon>
        <taxon>Hemiptera</taxon>
        <taxon>Auchenorrhyncha</taxon>
        <taxon>Cercopoidea</taxon>
        <taxon>Clastopteridae</taxon>
        <taxon>Clastoptera</taxon>
    </lineage>
</organism>
<keyword evidence="11" id="KW-0539">Nucleus</keyword>
<accession>A0A1B6DTD3</accession>
<dbReference type="SMART" id="SM01389">
    <property type="entry name" value="Spt4"/>
    <property type="match status" value="2"/>
</dbReference>
<dbReference type="PIRSF" id="PIRSF025023">
    <property type="entry name" value="Spt4"/>
    <property type="match status" value="1"/>
</dbReference>
<feature type="domain" description="Spt4/RpoE2 zinc finger" evidence="14">
    <location>
        <begin position="13"/>
        <end position="90"/>
    </location>
</feature>
<keyword evidence="7" id="KW-0862">Zinc</keyword>
<evidence type="ECO:0000259" key="14">
    <source>
        <dbReference type="SMART" id="SM01389"/>
    </source>
</evidence>
<evidence type="ECO:0000313" key="15">
    <source>
        <dbReference type="EMBL" id="JAS28936.1"/>
    </source>
</evidence>
<keyword evidence="6" id="KW-0863">Zinc-finger</keyword>
<sequence>MSLETIPKDLRTARACLVCSLIKTFDQFEFDGCDNCDEFLRMKNNRDNVYDCTSSNFDGMIALMSPEDSWVAKWQRINRFTKGIYAISVAGMIALMSPEDSWVAKWQRINRFTKGIYAISVAGRLPTSVVREMKSRGIVYRPRDTSQR</sequence>
<evidence type="ECO:0000256" key="6">
    <source>
        <dbReference type="ARBA" id="ARBA00022771"/>
    </source>
</evidence>
<dbReference type="Gene3D" id="3.30.40.210">
    <property type="match status" value="2"/>
</dbReference>
<dbReference type="GO" id="GO:0006355">
    <property type="term" value="P:regulation of DNA-templated transcription"/>
    <property type="evidence" value="ECO:0007669"/>
    <property type="project" value="InterPro"/>
</dbReference>
<dbReference type="AlphaFoldDB" id="A0A1B6DTD3"/>
<evidence type="ECO:0000256" key="7">
    <source>
        <dbReference type="ARBA" id="ARBA00022833"/>
    </source>
</evidence>
<protein>
    <recommendedName>
        <fullName evidence="3">Transcription elongation factor SPT4</fullName>
    </recommendedName>
    <alternativeName>
        <fullName evidence="13">DRB sensitivity-inducing factor small subunit</fullName>
    </alternativeName>
    <alternativeName>
        <fullName evidence="12">Transcription elongation factor spt4</fullName>
    </alternativeName>
</protein>
<dbReference type="InterPro" id="IPR009287">
    <property type="entry name" value="Spt4"/>
</dbReference>
<name>A0A1B6DTD3_9HEMI</name>
<evidence type="ECO:0000256" key="3">
    <source>
        <dbReference type="ARBA" id="ARBA00020182"/>
    </source>
</evidence>
<dbReference type="EMBL" id="GEDC01008362">
    <property type="protein sequence ID" value="JAS28936.1"/>
    <property type="molecule type" value="Transcribed_RNA"/>
</dbReference>
<dbReference type="CDD" id="cd07973">
    <property type="entry name" value="Spt4"/>
    <property type="match status" value="1"/>
</dbReference>
<evidence type="ECO:0000256" key="12">
    <source>
        <dbReference type="ARBA" id="ARBA00070621"/>
    </source>
</evidence>
<comment type="subcellular location">
    <subcellularLocation>
        <location evidence="1">Nucleus</location>
    </subcellularLocation>
</comment>
<dbReference type="InterPro" id="IPR022800">
    <property type="entry name" value="Spt4/RpoE2_Znf"/>
</dbReference>
<evidence type="ECO:0000256" key="1">
    <source>
        <dbReference type="ARBA" id="ARBA00004123"/>
    </source>
</evidence>
<evidence type="ECO:0000256" key="4">
    <source>
        <dbReference type="ARBA" id="ARBA00022491"/>
    </source>
</evidence>
<reference evidence="15" key="1">
    <citation type="submission" date="2015-12" db="EMBL/GenBank/DDBJ databases">
        <title>De novo transcriptome assembly of four potential Pierce s Disease insect vectors from Arizona vineyards.</title>
        <authorList>
            <person name="Tassone E.E."/>
        </authorList>
    </citation>
    <scope>NUCLEOTIDE SEQUENCE</scope>
</reference>
<evidence type="ECO:0000256" key="8">
    <source>
        <dbReference type="ARBA" id="ARBA00023015"/>
    </source>
</evidence>
<gene>
    <name evidence="15" type="ORF">g.6224</name>
</gene>
<keyword evidence="9" id="KW-0010">Activator</keyword>
<dbReference type="GO" id="GO:0140673">
    <property type="term" value="P:transcription elongation-coupled chromatin remodeling"/>
    <property type="evidence" value="ECO:0007669"/>
    <property type="project" value="InterPro"/>
</dbReference>
<dbReference type="SUPFAM" id="SSF63393">
    <property type="entry name" value="RNA polymerase subunits"/>
    <property type="match status" value="2"/>
</dbReference>
<dbReference type="PANTHER" id="PTHR12882">
    <property type="entry name" value="SUPPRESSOR OF TY 4"/>
    <property type="match status" value="1"/>
</dbReference>